<organism evidence="2">
    <name type="scientific">Tetraselmis sp. GSL018</name>
    <dbReference type="NCBI Taxonomy" id="582737"/>
    <lineage>
        <taxon>Eukaryota</taxon>
        <taxon>Viridiplantae</taxon>
        <taxon>Chlorophyta</taxon>
        <taxon>core chlorophytes</taxon>
        <taxon>Chlorodendrophyceae</taxon>
        <taxon>Chlorodendrales</taxon>
        <taxon>Chlorodendraceae</taxon>
        <taxon>Tetraselmis</taxon>
    </lineage>
</organism>
<dbReference type="EMBL" id="GBEZ01010694">
    <property type="protein sequence ID" value="JAC75014.1"/>
    <property type="molecule type" value="Transcribed_RNA"/>
</dbReference>
<dbReference type="PANTHER" id="PTHR43081:SF1">
    <property type="entry name" value="ADENYLATE CYCLASE, TERMINAL-DIFFERENTIATION SPECIFIC"/>
    <property type="match status" value="1"/>
</dbReference>
<name>A0A061RW70_9CHLO</name>
<dbReference type="PROSITE" id="PS50125">
    <property type="entry name" value="GUANYLATE_CYCLASE_2"/>
    <property type="match status" value="1"/>
</dbReference>
<accession>A0A061RW70</accession>
<dbReference type="Pfam" id="PF00211">
    <property type="entry name" value="Guanylate_cyc"/>
    <property type="match status" value="1"/>
</dbReference>
<dbReference type="InterPro" id="IPR050697">
    <property type="entry name" value="Adenylyl/Guanylyl_Cyclase_3/4"/>
</dbReference>
<sequence length="273" mass="30796">MIHDLQNAHELVMVVPWPLKARALCYPPVSSIKPLTPSWDQAPAAENVTILFTFIESWNKLKSWDKTQEPGTLADDVRSLQAVVRYNLVIHNGYEVEGEDGNFVCAFHAAFDALRFSVAVQKSLLEVEWSSRLLSSKWGFEERTASGKIAFRGFRVLMGMCSGNAMRVQPCARTARIEYYGPIMNHAARVAIAAHGGQILLHQSTWNQLLSMHCTGLKASQRWFTSYRLSRLHFHLAHSHKSRQRPQSSTPLAPCQFQLAKWISKHTLQSVAA</sequence>
<evidence type="ECO:0000259" key="1">
    <source>
        <dbReference type="PROSITE" id="PS50125"/>
    </source>
</evidence>
<dbReference type="PANTHER" id="PTHR43081">
    <property type="entry name" value="ADENYLATE CYCLASE, TERMINAL-DIFFERENTIATION SPECIFIC-RELATED"/>
    <property type="match status" value="1"/>
</dbReference>
<dbReference type="Gene3D" id="3.30.70.1230">
    <property type="entry name" value="Nucleotide cyclase"/>
    <property type="match status" value="1"/>
</dbReference>
<reference evidence="2" key="1">
    <citation type="submission" date="2014-05" db="EMBL/GenBank/DDBJ databases">
        <title>The transcriptome of the halophilic microalga Tetraselmis sp. GSL018 isolated from the Great Salt Lake, Utah.</title>
        <authorList>
            <person name="Jinkerson R.E."/>
            <person name="D'Adamo S."/>
            <person name="Posewitz M.C."/>
        </authorList>
    </citation>
    <scope>NUCLEOTIDE SEQUENCE</scope>
    <source>
        <strain evidence="2">GSL018</strain>
    </source>
</reference>
<dbReference type="InterPro" id="IPR029787">
    <property type="entry name" value="Nucleotide_cyclase"/>
</dbReference>
<dbReference type="InterPro" id="IPR001054">
    <property type="entry name" value="A/G_cyclase"/>
</dbReference>
<dbReference type="GO" id="GO:0035556">
    <property type="term" value="P:intracellular signal transduction"/>
    <property type="evidence" value="ECO:0007669"/>
    <property type="project" value="InterPro"/>
</dbReference>
<dbReference type="AlphaFoldDB" id="A0A061RW70"/>
<dbReference type="SUPFAM" id="SSF55073">
    <property type="entry name" value="Nucleotide cyclase"/>
    <property type="match status" value="1"/>
</dbReference>
<gene>
    <name evidence="2" type="ORF">TSPGSL018_24333</name>
</gene>
<proteinExistence type="predicted"/>
<protein>
    <submittedName>
        <fullName evidence="2">Adenylate cyclase</fullName>
    </submittedName>
</protein>
<dbReference type="GO" id="GO:0009190">
    <property type="term" value="P:cyclic nucleotide biosynthetic process"/>
    <property type="evidence" value="ECO:0007669"/>
    <property type="project" value="InterPro"/>
</dbReference>
<feature type="domain" description="Guanylate cyclase" evidence="1">
    <location>
        <begin position="49"/>
        <end position="191"/>
    </location>
</feature>
<evidence type="ECO:0000313" key="2">
    <source>
        <dbReference type="EMBL" id="JAC75014.1"/>
    </source>
</evidence>